<dbReference type="InterPro" id="IPR037448">
    <property type="entry name" value="Zig-8"/>
</dbReference>
<dbReference type="SMART" id="SM00408">
    <property type="entry name" value="IGc2"/>
    <property type="match status" value="1"/>
</dbReference>
<dbReference type="Pfam" id="PF07686">
    <property type="entry name" value="V-set"/>
    <property type="match status" value="1"/>
</dbReference>
<dbReference type="PROSITE" id="PS50835">
    <property type="entry name" value="IG_LIKE"/>
    <property type="match status" value="2"/>
</dbReference>
<evidence type="ECO:0000313" key="3">
    <source>
        <dbReference type="Proteomes" id="UP001487740"/>
    </source>
</evidence>
<dbReference type="InterPro" id="IPR007110">
    <property type="entry name" value="Ig-like_dom"/>
</dbReference>
<dbReference type="GO" id="GO:0032589">
    <property type="term" value="C:neuron projection membrane"/>
    <property type="evidence" value="ECO:0007669"/>
    <property type="project" value="TreeGrafter"/>
</dbReference>
<dbReference type="InterPro" id="IPR003598">
    <property type="entry name" value="Ig_sub2"/>
</dbReference>
<sequence length="232" mass="25046">MGTPEGHYLPPSRDEQATALPPALCYGVCSVCSHGCTPGPRDNCDGSAHPHRISTPSATPRHCRGCPYFLATPTHVTTPVGEAVNLTCGVRMLGDRQVSWIRRRDLHVLTTDSFTYTSDPRFSALHQAASPYWVLHVARPALSDAGVYECQVSAQPKIFRRFTLQVVEPRAVILGAREVFMRAGSDLNITCLIKGAAPEATPVTWLRLPLVRYGGAGGGGARLGWAGTGRDR</sequence>
<accession>A0AAW0SRB1</accession>
<dbReference type="PANTHER" id="PTHR23279">
    <property type="entry name" value="DEFECTIVE PROBOSCIS EXTENSION RESPONSE DPR -RELATED"/>
    <property type="match status" value="1"/>
</dbReference>
<evidence type="ECO:0000259" key="1">
    <source>
        <dbReference type="PROSITE" id="PS50835"/>
    </source>
</evidence>
<dbReference type="PANTHER" id="PTHR23279:SF41">
    <property type="entry name" value="DEFECTIVE PROBOSCIS EXTENSION RESPONSE 4-RELATED"/>
    <property type="match status" value="1"/>
</dbReference>
<feature type="domain" description="Ig-like" evidence="1">
    <location>
        <begin position="67"/>
        <end position="160"/>
    </location>
</feature>
<dbReference type="SMART" id="SM00409">
    <property type="entry name" value="IG"/>
    <property type="match status" value="1"/>
</dbReference>
<reference evidence="2 3" key="1">
    <citation type="submission" date="2023-03" db="EMBL/GenBank/DDBJ databases">
        <title>High-quality genome of Scylla paramamosain provides insights in environmental adaptation.</title>
        <authorList>
            <person name="Zhang L."/>
        </authorList>
    </citation>
    <scope>NUCLEOTIDE SEQUENCE [LARGE SCALE GENOMIC DNA]</scope>
    <source>
        <strain evidence="2">LZ_2023a</strain>
        <tissue evidence="2">Muscle</tissue>
    </source>
</reference>
<dbReference type="Proteomes" id="UP001487740">
    <property type="component" value="Unassembled WGS sequence"/>
</dbReference>
<keyword evidence="3" id="KW-1185">Reference proteome</keyword>
<dbReference type="SUPFAM" id="SSF48726">
    <property type="entry name" value="Immunoglobulin"/>
    <property type="match status" value="2"/>
</dbReference>
<dbReference type="AlphaFoldDB" id="A0AAW0SRB1"/>
<gene>
    <name evidence="2" type="ORF">O3P69_013736</name>
</gene>
<feature type="domain" description="Ig-like" evidence="1">
    <location>
        <begin position="169"/>
        <end position="207"/>
    </location>
</feature>
<dbReference type="InterPro" id="IPR003599">
    <property type="entry name" value="Ig_sub"/>
</dbReference>
<proteinExistence type="predicted"/>
<dbReference type="GO" id="GO:0050808">
    <property type="term" value="P:synapse organization"/>
    <property type="evidence" value="ECO:0007669"/>
    <property type="project" value="TreeGrafter"/>
</dbReference>
<dbReference type="InterPro" id="IPR013106">
    <property type="entry name" value="Ig_V-set"/>
</dbReference>
<dbReference type="Gene3D" id="2.60.40.10">
    <property type="entry name" value="Immunoglobulins"/>
    <property type="match status" value="1"/>
</dbReference>
<name>A0AAW0SRB1_SCYPA</name>
<comment type="caution">
    <text evidence="2">The sequence shown here is derived from an EMBL/GenBank/DDBJ whole genome shotgun (WGS) entry which is preliminary data.</text>
</comment>
<protein>
    <recommendedName>
        <fullName evidence="1">Ig-like domain-containing protein</fullName>
    </recommendedName>
</protein>
<evidence type="ECO:0000313" key="2">
    <source>
        <dbReference type="EMBL" id="KAK8377301.1"/>
    </source>
</evidence>
<dbReference type="EMBL" id="JARAKH010000047">
    <property type="protein sequence ID" value="KAK8377301.1"/>
    <property type="molecule type" value="Genomic_DNA"/>
</dbReference>
<dbReference type="InterPro" id="IPR036179">
    <property type="entry name" value="Ig-like_dom_sf"/>
</dbReference>
<dbReference type="InterPro" id="IPR013783">
    <property type="entry name" value="Ig-like_fold"/>
</dbReference>
<organism evidence="2 3">
    <name type="scientific">Scylla paramamosain</name>
    <name type="common">Mud crab</name>
    <dbReference type="NCBI Taxonomy" id="85552"/>
    <lineage>
        <taxon>Eukaryota</taxon>
        <taxon>Metazoa</taxon>
        <taxon>Ecdysozoa</taxon>
        <taxon>Arthropoda</taxon>
        <taxon>Crustacea</taxon>
        <taxon>Multicrustacea</taxon>
        <taxon>Malacostraca</taxon>
        <taxon>Eumalacostraca</taxon>
        <taxon>Eucarida</taxon>
        <taxon>Decapoda</taxon>
        <taxon>Pleocyemata</taxon>
        <taxon>Brachyura</taxon>
        <taxon>Eubrachyura</taxon>
        <taxon>Portunoidea</taxon>
        <taxon>Portunidae</taxon>
        <taxon>Portuninae</taxon>
        <taxon>Scylla</taxon>
    </lineage>
</organism>